<dbReference type="Proteomes" id="UP000199568">
    <property type="component" value="Unassembled WGS sequence"/>
</dbReference>
<dbReference type="GO" id="GO:0000049">
    <property type="term" value="F:tRNA binding"/>
    <property type="evidence" value="ECO:0007669"/>
    <property type="project" value="UniProtKB-UniRule"/>
</dbReference>
<gene>
    <name evidence="6" type="primary">rnpA</name>
    <name evidence="8" type="ORF">SAMN05660297_03274</name>
</gene>
<dbReference type="GO" id="GO:0042781">
    <property type="term" value="F:3'-tRNA processing endoribonuclease activity"/>
    <property type="evidence" value="ECO:0007669"/>
    <property type="project" value="TreeGrafter"/>
</dbReference>
<dbReference type="Pfam" id="PF00825">
    <property type="entry name" value="Ribonuclease_P"/>
    <property type="match status" value="1"/>
</dbReference>
<keyword evidence="2 6" id="KW-0540">Nuclease</keyword>
<evidence type="ECO:0000256" key="6">
    <source>
        <dbReference type="HAMAP-Rule" id="MF_00227"/>
    </source>
</evidence>
<dbReference type="GO" id="GO:0030677">
    <property type="term" value="C:ribonuclease P complex"/>
    <property type="evidence" value="ECO:0007669"/>
    <property type="project" value="TreeGrafter"/>
</dbReference>
<dbReference type="SUPFAM" id="SSF54211">
    <property type="entry name" value="Ribosomal protein S5 domain 2-like"/>
    <property type="match status" value="1"/>
</dbReference>
<evidence type="ECO:0000256" key="3">
    <source>
        <dbReference type="ARBA" id="ARBA00022759"/>
    </source>
</evidence>
<dbReference type="EMBL" id="FOHU01000023">
    <property type="protein sequence ID" value="SET72213.1"/>
    <property type="molecule type" value="Genomic_DNA"/>
</dbReference>
<comment type="catalytic activity">
    <reaction evidence="6">
        <text>Endonucleolytic cleavage of RNA, removing 5'-extranucleotides from tRNA precursor.</text>
        <dbReference type="EC" id="3.1.26.5"/>
    </reaction>
</comment>
<dbReference type="STRING" id="426128.SAMN05660297_03274"/>
<reference evidence="8 9" key="1">
    <citation type="submission" date="2016-10" db="EMBL/GenBank/DDBJ databases">
        <authorList>
            <person name="de Groot N.N."/>
        </authorList>
    </citation>
    <scope>NUCLEOTIDE SEQUENCE [LARGE SCALE GENOMIC DNA]</scope>
    <source>
        <strain evidence="8 9">DSM 18979</strain>
    </source>
</reference>
<dbReference type="PANTHER" id="PTHR33992">
    <property type="entry name" value="RIBONUCLEASE P PROTEIN COMPONENT"/>
    <property type="match status" value="1"/>
</dbReference>
<dbReference type="GO" id="GO:0004526">
    <property type="term" value="F:ribonuclease P activity"/>
    <property type="evidence" value="ECO:0007669"/>
    <property type="project" value="UniProtKB-UniRule"/>
</dbReference>
<dbReference type="EC" id="3.1.26.5" evidence="6 7"/>
<evidence type="ECO:0000256" key="7">
    <source>
        <dbReference type="NCBIfam" id="TIGR00188"/>
    </source>
</evidence>
<proteinExistence type="inferred from homology"/>
<evidence type="ECO:0000256" key="2">
    <source>
        <dbReference type="ARBA" id="ARBA00022722"/>
    </source>
</evidence>
<evidence type="ECO:0000256" key="5">
    <source>
        <dbReference type="ARBA" id="ARBA00022884"/>
    </source>
</evidence>
<keyword evidence="1 6" id="KW-0819">tRNA processing</keyword>
<comment type="similarity">
    <text evidence="6">Belongs to the RnpA family.</text>
</comment>
<dbReference type="OrthoDB" id="9810867at2"/>
<dbReference type="RefSeq" id="WP_090446477.1">
    <property type="nucleotide sequence ID" value="NZ_FOHU01000023.1"/>
</dbReference>
<dbReference type="InterPro" id="IPR000100">
    <property type="entry name" value="RNase_P"/>
</dbReference>
<evidence type="ECO:0000313" key="8">
    <source>
        <dbReference type="EMBL" id="SET72213.1"/>
    </source>
</evidence>
<evidence type="ECO:0000313" key="9">
    <source>
        <dbReference type="Proteomes" id="UP000199568"/>
    </source>
</evidence>
<comment type="subunit">
    <text evidence="6">Consists of a catalytic RNA component (M1 or rnpB) and a protein subunit.</text>
</comment>
<organism evidence="8 9">
    <name type="scientific">Natronincola peptidivorans</name>
    <dbReference type="NCBI Taxonomy" id="426128"/>
    <lineage>
        <taxon>Bacteria</taxon>
        <taxon>Bacillati</taxon>
        <taxon>Bacillota</taxon>
        <taxon>Clostridia</taxon>
        <taxon>Peptostreptococcales</taxon>
        <taxon>Natronincolaceae</taxon>
        <taxon>Natronincola</taxon>
    </lineage>
</organism>
<comment type="function">
    <text evidence="6">RNaseP catalyzes the removal of the 5'-leader sequence from pre-tRNA to produce the mature 5'-terminus. It can also cleave other RNA substrates such as 4.5S RNA. The protein component plays an auxiliary but essential role in vivo by binding to the 5'-leader sequence and broadening the substrate specificity of the ribozyme.</text>
</comment>
<keyword evidence="3 6" id="KW-0255">Endonuclease</keyword>
<dbReference type="InterPro" id="IPR014721">
    <property type="entry name" value="Ribsml_uS5_D2-typ_fold_subgr"/>
</dbReference>
<dbReference type="HAMAP" id="MF_00227">
    <property type="entry name" value="RNase_P"/>
    <property type="match status" value="1"/>
</dbReference>
<evidence type="ECO:0000256" key="4">
    <source>
        <dbReference type="ARBA" id="ARBA00022801"/>
    </source>
</evidence>
<sequence>MKAANRLRKNEDFRIVYKEGNSMANKLLILYIKKNNLDYNRAGFTVSKKIGKSVIRSKVKRKIRESYRLNDEGIKKGYDIVFIARQGCNEATYQEIESALLHLLKKKNLLKKA</sequence>
<dbReference type="Gene3D" id="3.30.230.10">
    <property type="match status" value="1"/>
</dbReference>
<dbReference type="PANTHER" id="PTHR33992:SF1">
    <property type="entry name" value="RIBONUCLEASE P PROTEIN COMPONENT"/>
    <property type="match status" value="1"/>
</dbReference>
<dbReference type="GO" id="GO:0001682">
    <property type="term" value="P:tRNA 5'-leader removal"/>
    <property type="evidence" value="ECO:0007669"/>
    <property type="project" value="UniProtKB-UniRule"/>
</dbReference>
<dbReference type="AlphaFoldDB" id="A0A1I0GMD5"/>
<protein>
    <recommendedName>
        <fullName evidence="6 7">Ribonuclease P protein component</fullName>
        <shortName evidence="6">RNase P protein</shortName>
        <shortName evidence="6">RNaseP protein</shortName>
        <ecNumber evidence="6 7">3.1.26.5</ecNumber>
    </recommendedName>
    <alternativeName>
        <fullName evidence="6">Protein C5</fullName>
    </alternativeName>
</protein>
<keyword evidence="9" id="KW-1185">Reference proteome</keyword>
<evidence type="ECO:0000256" key="1">
    <source>
        <dbReference type="ARBA" id="ARBA00022694"/>
    </source>
</evidence>
<accession>A0A1I0GMD5</accession>
<dbReference type="NCBIfam" id="TIGR00188">
    <property type="entry name" value="rnpA"/>
    <property type="match status" value="1"/>
</dbReference>
<dbReference type="InterPro" id="IPR020568">
    <property type="entry name" value="Ribosomal_Su5_D2-typ_SF"/>
</dbReference>
<name>A0A1I0GMD5_9FIRM</name>
<keyword evidence="5 6" id="KW-0694">RNA-binding</keyword>
<keyword evidence="4 6" id="KW-0378">Hydrolase</keyword>